<evidence type="ECO:0000256" key="2">
    <source>
        <dbReference type="ARBA" id="ARBA00022598"/>
    </source>
</evidence>
<gene>
    <name evidence="11" type="ORF">ENV62_02925</name>
</gene>
<keyword evidence="7" id="KW-0067">ATP-binding</keyword>
<dbReference type="PANTHER" id="PTHR42914">
    <property type="entry name" value="7-CYANO-7-DEAZAGUANINE SYNTHASE"/>
    <property type="match status" value="1"/>
</dbReference>
<accession>A0A7C3WSG7</accession>
<evidence type="ECO:0000256" key="10">
    <source>
        <dbReference type="ARBA" id="ARBA00047890"/>
    </source>
</evidence>
<name>A0A7C3WSG7_9BACT</name>
<protein>
    <recommendedName>
        <fullName evidence="9">7-cyano-7-deazaguanine synthase</fullName>
        <ecNumber evidence="9">6.3.4.20</ecNumber>
    </recommendedName>
</protein>
<evidence type="ECO:0000256" key="7">
    <source>
        <dbReference type="ARBA" id="ARBA00022840"/>
    </source>
</evidence>
<dbReference type="InterPro" id="IPR018317">
    <property type="entry name" value="QueC"/>
</dbReference>
<evidence type="ECO:0000256" key="4">
    <source>
        <dbReference type="ARBA" id="ARBA00022741"/>
    </source>
</evidence>
<keyword evidence="5" id="KW-0671">Queuosine biosynthesis</keyword>
<evidence type="ECO:0000256" key="6">
    <source>
        <dbReference type="ARBA" id="ARBA00022833"/>
    </source>
</evidence>
<comment type="pathway">
    <text evidence="1">Purine metabolism; 7-cyano-7-deazaguanine biosynthesis.</text>
</comment>
<dbReference type="PANTHER" id="PTHR42914:SF1">
    <property type="entry name" value="7-CYANO-7-DEAZAGUANINE SYNTHASE"/>
    <property type="match status" value="1"/>
</dbReference>
<keyword evidence="2" id="KW-0436">Ligase</keyword>
<dbReference type="NCBIfam" id="NF041925">
    <property type="entry name" value="QatC"/>
    <property type="match status" value="1"/>
</dbReference>
<dbReference type="EMBL" id="DTHB01000026">
    <property type="protein sequence ID" value="HGB14177.1"/>
    <property type="molecule type" value="Genomic_DNA"/>
</dbReference>
<dbReference type="Gene3D" id="3.40.50.620">
    <property type="entry name" value="HUPs"/>
    <property type="match status" value="1"/>
</dbReference>
<comment type="caution">
    <text evidence="11">The sequence shown here is derived from an EMBL/GenBank/DDBJ whole genome shotgun (WGS) entry which is preliminary data.</text>
</comment>
<keyword evidence="4" id="KW-0547">Nucleotide-binding</keyword>
<dbReference type="InterPro" id="IPR014729">
    <property type="entry name" value="Rossmann-like_a/b/a_fold"/>
</dbReference>
<evidence type="ECO:0000313" key="11">
    <source>
        <dbReference type="EMBL" id="HGB14177.1"/>
    </source>
</evidence>
<dbReference type="EC" id="6.3.4.20" evidence="9"/>
<dbReference type="GO" id="GO:0005524">
    <property type="term" value="F:ATP binding"/>
    <property type="evidence" value="ECO:0007669"/>
    <property type="project" value="UniProtKB-KW"/>
</dbReference>
<comment type="catalytic activity">
    <reaction evidence="10">
        <text>7-carboxy-7-carbaguanine + NH4(+) + 2 ATP = 7-cyano-7-carbaguanine + 2 AMP + 2 diphosphate + 2 H(+)</text>
        <dbReference type="Rhea" id="RHEA:27982"/>
        <dbReference type="ChEBI" id="CHEBI:15378"/>
        <dbReference type="ChEBI" id="CHEBI:28938"/>
        <dbReference type="ChEBI" id="CHEBI:30616"/>
        <dbReference type="ChEBI" id="CHEBI:33019"/>
        <dbReference type="ChEBI" id="CHEBI:45075"/>
        <dbReference type="ChEBI" id="CHEBI:61036"/>
        <dbReference type="ChEBI" id="CHEBI:456215"/>
        <dbReference type="EC" id="6.3.4.20"/>
    </reaction>
</comment>
<sequence length="439" mass="49781">MAFILYLRTPGEKKRFPRQADAVVHLEERGFSDHAIHHNLEQFFSSPQGPRENVAAFLMVSLGIWVADKLIPRRETPDAWTREIVLNLAAPAAWEAPLARLTPLLQFLTGDVWTLAARQAPLDLGFAALWPHPWLPQAVVLFSGGLDSLVGAIDLLEAGKRVVLVSHYDFGQLASVQQRLSDRLRRYYGPDHLHHLGIRVQFSESPELTLRSRSLLYLALGLTAAAAFGPDTPLYVPENGWLCFNPPLTLNRLGPYSTRTTHPYFLEQLVAWWREVGISHRLLNPYQSLSKGEMLEQCRNRRLLKELYPLTISCARPEVGRWQGRATAACGYCYPCLIRRAALHRLGWDDAKDYRVEALADPEIVRRRTQGRDLRALLFALKTWEATPAEIEARLWLTREMGNLPEFLAEAQGVLKSGFQEIAHFLRDKGGKQLAAYLE</sequence>
<keyword evidence="6" id="KW-0862">Zinc</keyword>
<dbReference type="GO" id="GO:0016874">
    <property type="term" value="F:ligase activity"/>
    <property type="evidence" value="ECO:0007669"/>
    <property type="project" value="UniProtKB-KW"/>
</dbReference>
<dbReference type="GO" id="GO:0008616">
    <property type="term" value="P:tRNA queuosine(34) biosynthetic process"/>
    <property type="evidence" value="ECO:0007669"/>
    <property type="project" value="UniProtKB-KW"/>
</dbReference>
<dbReference type="AlphaFoldDB" id="A0A7C3WSG7"/>
<comment type="similarity">
    <text evidence="8">Belongs to the QueC family.</text>
</comment>
<reference evidence="11" key="1">
    <citation type="journal article" date="2020" name="mSystems">
        <title>Genome- and Community-Level Interaction Insights into Carbon Utilization and Element Cycling Functions of Hydrothermarchaeota in Hydrothermal Sediment.</title>
        <authorList>
            <person name="Zhou Z."/>
            <person name="Liu Y."/>
            <person name="Xu W."/>
            <person name="Pan J."/>
            <person name="Luo Z.H."/>
            <person name="Li M."/>
        </authorList>
    </citation>
    <scope>NUCLEOTIDE SEQUENCE [LARGE SCALE GENOMIC DNA]</scope>
    <source>
        <strain evidence="11">SpSt-776</strain>
    </source>
</reference>
<proteinExistence type="inferred from homology"/>
<evidence type="ECO:0000256" key="5">
    <source>
        <dbReference type="ARBA" id="ARBA00022785"/>
    </source>
</evidence>
<dbReference type="SUPFAM" id="SSF52402">
    <property type="entry name" value="Adenine nucleotide alpha hydrolases-like"/>
    <property type="match status" value="1"/>
</dbReference>
<organism evidence="11">
    <name type="scientific">Desulfobacca acetoxidans</name>
    <dbReference type="NCBI Taxonomy" id="60893"/>
    <lineage>
        <taxon>Bacteria</taxon>
        <taxon>Pseudomonadati</taxon>
        <taxon>Thermodesulfobacteriota</taxon>
        <taxon>Desulfobaccia</taxon>
        <taxon>Desulfobaccales</taxon>
        <taxon>Desulfobaccaceae</taxon>
        <taxon>Desulfobacca</taxon>
    </lineage>
</organism>
<evidence type="ECO:0000256" key="3">
    <source>
        <dbReference type="ARBA" id="ARBA00022723"/>
    </source>
</evidence>
<evidence type="ECO:0000256" key="9">
    <source>
        <dbReference type="ARBA" id="ARBA00039149"/>
    </source>
</evidence>
<dbReference type="InterPro" id="IPR049676">
    <property type="entry name" value="QatC"/>
</dbReference>
<keyword evidence="3" id="KW-0479">Metal-binding</keyword>
<evidence type="ECO:0000256" key="8">
    <source>
        <dbReference type="ARBA" id="ARBA00037993"/>
    </source>
</evidence>
<dbReference type="GO" id="GO:0046872">
    <property type="term" value="F:metal ion binding"/>
    <property type="evidence" value="ECO:0007669"/>
    <property type="project" value="UniProtKB-KW"/>
</dbReference>
<evidence type="ECO:0000256" key="1">
    <source>
        <dbReference type="ARBA" id="ARBA00005061"/>
    </source>
</evidence>